<keyword evidence="1" id="KW-1133">Transmembrane helix</keyword>
<feature type="transmembrane region" description="Helical" evidence="1">
    <location>
        <begin position="36"/>
        <end position="63"/>
    </location>
</feature>
<dbReference type="EMBL" id="LJBN01000001">
    <property type="protein sequence ID" value="OOQ91685.1"/>
    <property type="molecule type" value="Genomic_DNA"/>
</dbReference>
<dbReference type="AlphaFoldDB" id="A0A1S9S1R6"/>
<evidence type="ECO:0000313" key="2">
    <source>
        <dbReference type="EMBL" id="OOQ91685.1"/>
    </source>
</evidence>
<gene>
    <name evidence="2" type="ORF">PEBR_09086</name>
</gene>
<comment type="caution">
    <text evidence="2">The sequence shown here is derived from an EMBL/GenBank/DDBJ whole genome shotgun (WGS) entry which is preliminary data.</text>
</comment>
<keyword evidence="1" id="KW-0812">Transmembrane</keyword>
<keyword evidence="1" id="KW-0472">Membrane</keyword>
<sequence>MKSQSVPTSRNEFIVYLESSTIEPMDFERAREGTHIAIVANTIFFFDTVVLVPFTLFGTIYVYSKSFFTGWMSTPSRSKFPLFQPQSTPITTLTPIPGGKYGGTLRSIVGGLWGDVKAVLGRRKETAAVIRNAA</sequence>
<protein>
    <submittedName>
        <fullName evidence="2">Uncharacterized protein</fullName>
    </submittedName>
</protein>
<reference evidence="3" key="1">
    <citation type="submission" date="2015-09" db="EMBL/GenBank/DDBJ databases">
        <authorList>
            <person name="Fill T.P."/>
            <person name="Baretta J.F."/>
            <person name="de Almeida L.G."/>
            <person name="Rocha M."/>
            <person name="de Souza D.H."/>
            <person name="Malavazi I."/>
            <person name="Cerdeira L.T."/>
            <person name="Hong H."/>
            <person name="Samborskyy M."/>
            <person name="de Vasconcelos A.T."/>
            <person name="Leadlay P."/>
            <person name="Rodrigues-Filho E."/>
        </authorList>
    </citation>
    <scope>NUCLEOTIDE SEQUENCE [LARGE SCALE GENOMIC DNA]</scope>
    <source>
        <strain evidence="3">LaBioMMi 136</strain>
    </source>
</reference>
<proteinExistence type="predicted"/>
<evidence type="ECO:0000313" key="3">
    <source>
        <dbReference type="Proteomes" id="UP000190744"/>
    </source>
</evidence>
<accession>A0A1S9S1R6</accession>
<dbReference type="Proteomes" id="UP000190744">
    <property type="component" value="Unassembled WGS sequence"/>
</dbReference>
<organism evidence="2 3">
    <name type="scientific">Penicillium brasilianum</name>
    <dbReference type="NCBI Taxonomy" id="104259"/>
    <lineage>
        <taxon>Eukaryota</taxon>
        <taxon>Fungi</taxon>
        <taxon>Dikarya</taxon>
        <taxon>Ascomycota</taxon>
        <taxon>Pezizomycotina</taxon>
        <taxon>Eurotiomycetes</taxon>
        <taxon>Eurotiomycetidae</taxon>
        <taxon>Eurotiales</taxon>
        <taxon>Aspergillaceae</taxon>
        <taxon>Penicillium</taxon>
    </lineage>
</organism>
<evidence type="ECO:0000256" key="1">
    <source>
        <dbReference type="SAM" id="Phobius"/>
    </source>
</evidence>
<name>A0A1S9S1R6_PENBI</name>